<dbReference type="PRINTS" id="PR01078">
    <property type="entry name" value="AMINACHANNEL"/>
</dbReference>
<evidence type="ECO:0000313" key="13">
    <source>
        <dbReference type="EMBL" id="KAK6194923.1"/>
    </source>
</evidence>
<protein>
    <recommendedName>
        <fullName evidence="15">Amiloride-sensitive sodium channel</fullName>
    </recommendedName>
</protein>
<dbReference type="Gene3D" id="1.10.287.770">
    <property type="entry name" value="YojJ-like"/>
    <property type="match status" value="1"/>
</dbReference>
<evidence type="ECO:0000256" key="10">
    <source>
        <dbReference type="ARBA" id="ARBA00023303"/>
    </source>
</evidence>
<evidence type="ECO:0000256" key="9">
    <source>
        <dbReference type="ARBA" id="ARBA00023201"/>
    </source>
</evidence>
<comment type="similarity">
    <text evidence="11">Belongs to the amiloride-sensitive sodium channel (TC 1.A.6) family.</text>
</comment>
<dbReference type="AlphaFoldDB" id="A0AAN8Q724"/>
<dbReference type="PANTHER" id="PTHR11690:SF300">
    <property type="entry name" value="PICKPOCKET PROTEIN 19"/>
    <property type="match status" value="1"/>
</dbReference>
<evidence type="ECO:0000256" key="4">
    <source>
        <dbReference type="ARBA" id="ARBA00022692"/>
    </source>
</evidence>
<proteinExistence type="inferred from homology"/>
<name>A0AAN8Q724_PATCE</name>
<keyword evidence="7 11" id="KW-0406">Ion transport</keyword>
<evidence type="ECO:0000313" key="14">
    <source>
        <dbReference type="Proteomes" id="UP001347796"/>
    </source>
</evidence>
<evidence type="ECO:0000256" key="2">
    <source>
        <dbReference type="ARBA" id="ARBA00022448"/>
    </source>
</evidence>
<gene>
    <name evidence="13" type="ORF">SNE40_000453</name>
</gene>
<keyword evidence="14" id="KW-1185">Reference proteome</keyword>
<evidence type="ECO:0000256" key="3">
    <source>
        <dbReference type="ARBA" id="ARBA00022461"/>
    </source>
</evidence>
<keyword evidence="4 11" id="KW-0812">Transmembrane</keyword>
<evidence type="ECO:0000256" key="8">
    <source>
        <dbReference type="ARBA" id="ARBA00023136"/>
    </source>
</evidence>
<sequence>MKAYKLTMYVNINQDLYAFESSTARFDLCIHPTDEPLDPKTPCTVLSPGHAYEVKLTVQNYTYLPHPYNSYQSGDCTQTSHSSFRNNLKYFYRYSYRACLQECVTDMVLEACRCITVSEVQNASNRYCTVTQRLGCVRYVRAKFDSYSYTNNSTTLCDCPRPCSDVVYSQDFAASFFPANSFIKVLKLLKLSSSLVHARSNLMRITISFKSLMVTHIIHEPEYTLEDMISSMGGFMGFFIGASILSVLEVLDVFLRTIAAIIASYFRVEIVNKTNPVLPQTIVKDVRSTVK</sequence>
<evidence type="ECO:0000256" key="1">
    <source>
        <dbReference type="ARBA" id="ARBA00004141"/>
    </source>
</evidence>
<evidence type="ECO:0008006" key="15">
    <source>
        <dbReference type="Google" id="ProtNLM"/>
    </source>
</evidence>
<dbReference type="GO" id="GO:0005886">
    <property type="term" value="C:plasma membrane"/>
    <property type="evidence" value="ECO:0007669"/>
    <property type="project" value="TreeGrafter"/>
</dbReference>
<comment type="subcellular location">
    <subcellularLocation>
        <location evidence="1">Membrane</location>
        <topology evidence="1">Multi-pass membrane protein</topology>
    </subcellularLocation>
</comment>
<dbReference type="Gene3D" id="1.10.287.820">
    <property type="entry name" value="Acid-sensing ion channel domain"/>
    <property type="match status" value="1"/>
</dbReference>
<keyword evidence="9 11" id="KW-0739">Sodium transport</keyword>
<keyword evidence="8 12" id="KW-0472">Membrane</keyword>
<evidence type="ECO:0000256" key="6">
    <source>
        <dbReference type="ARBA" id="ARBA00023053"/>
    </source>
</evidence>
<evidence type="ECO:0000256" key="5">
    <source>
        <dbReference type="ARBA" id="ARBA00022989"/>
    </source>
</evidence>
<evidence type="ECO:0000256" key="11">
    <source>
        <dbReference type="RuleBase" id="RU000679"/>
    </source>
</evidence>
<evidence type="ECO:0000256" key="7">
    <source>
        <dbReference type="ARBA" id="ARBA00023065"/>
    </source>
</evidence>
<organism evidence="13 14">
    <name type="scientific">Patella caerulea</name>
    <name type="common">Rayed Mediterranean limpet</name>
    <dbReference type="NCBI Taxonomy" id="87958"/>
    <lineage>
        <taxon>Eukaryota</taxon>
        <taxon>Metazoa</taxon>
        <taxon>Spiralia</taxon>
        <taxon>Lophotrochozoa</taxon>
        <taxon>Mollusca</taxon>
        <taxon>Gastropoda</taxon>
        <taxon>Patellogastropoda</taxon>
        <taxon>Patelloidea</taxon>
        <taxon>Patellidae</taxon>
        <taxon>Patella</taxon>
    </lineage>
</organism>
<accession>A0AAN8Q724</accession>
<dbReference type="EMBL" id="JAZGQO010000001">
    <property type="protein sequence ID" value="KAK6194923.1"/>
    <property type="molecule type" value="Genomic_DNA"/>
</dbReference>
<evidence type="ECO:0000256" key="12">
    <source>
        <dbReference type="SAM" id="Phobius"/>
    </source>
</evidence>
<feature type="transmembrane region" description="Helical" evidence="12">
    <location>
        <begin position="238"/>
        <end position="266"/>
    </location>
</feature>
<reference evidence="13 14" key="1">
    <citation type="submission" date="2024-01" db="EMBL/GenBank/DDBJ databases">
        <title>The genome of the rayed Mediterranean limpet Patella caerulea (Linnaeus, 1758).</title>
        <authorList>
            <person name="Anh-Thu Weber A."/>
            <person name="Halstead-Nussloch G."/>
        </authorList>
    </citation>
    <scope>NUCLEOTIDE SEQUENCE [LARGE SCALE GENOMIC DNA]</scope>
    <source>
        <strain evidence="13">AATW-2023a</strain>
        <tissue evidence="13">Whole specimen</tissue>
    </source>
</reference>
<dbReference type="GO" id="GO:0015280">
    <property type="term" value="F:ligand-gated sodium channel activity"/>
    <property type="evidence" value="ECO:0007669"/>
    <property type="project" value="TreeGrafter"/>
</dbReference>
<dbReference type="PANTHER" id="PTHR11690">
    <property type="entry name" value="AMILORIDE-SENSITIVE SODIUM CHANNEL-RELATED"/>
    <property type="match status" value="1"/>
</dbReference>
<comment type="caution">
    <text evidence="13">The sequence shown here is derived from an EMBL/GenBank/DDBJ whole genome shotgun (WGS) entry which is preliminary data.</text>
</comment>
<dbReference type="Pfam" id="PF00858">
    <property type="entry name" value="ASC"/>
    <property type="match status" value="1"/>
</dbReference>
<keyword evidence="3 11" id="KW-0894">Sodium channel</keyword>
<keyword evidence="10 11" id="KW-0407">Ion channel</keyword>
<dbReference type="InterPro" id="IPR001873">
    <property type="entry name" value="ENaC"/>
</dbReference>
<keyword evidence="5 12" id="KW-1133">Transmembrane helix</keyword>
<dbReference type="Proteomes" id="UP001347796">
    <property type="component" value="Unassembled WGS sequence"/>
</dbReference>
<keyword evidence="2 11" id="KW-0813">Transport</keyword>
<keyword evidence="6" id="KW-0915">Sodium</keyword>